<organism evidence="1 2">
    <name type="scientific">Rhizobium tropici</name>
    <dbReference type="NCBI Taxonomy" id="398"/>
    <lineage>
        <taxon>Bacteria</taxon>
        <taxon>Pseudomonadati</taxon>
        <taxon>Pseudomonadota</taxon>
        <taxon>Alphaproteobacteria</taxon>
        <taxon>Hyphomicrobiales</taxon>
        <taxon>Rhizobiaceae</taxon>
        <taxon>Rhizobium/Agrobacterium group</taxon>
        <taxon>Rhizobium</taxon>
    </lineage>
</organism>
<reference evidence="1 2" key="1">
    <citation type="submission" date="2019-07" db="EMBL/GenBank/DDBJ databases">
        <title>The Draft Genome Sequence of Rhizobium tropici SARCC-755 Associated with Superior Nodulation on Pigeonpea (Cajanus cajan (L.) Millsp.).</title>
        <authorList>
            <person name="Bopape F.L."/>
            <person name="Hassen A.I."/>
            <person name="Swanevelder Z.H."/>
            <person name="Gwata E.T."/>
        </authorList>
    </citation>
    <scope>NUCLEOTIDE SEQUENCE [LARGE SCALE GENOMIC DNA]</scope>
    <source>
        <strain evidence="1 2">SARCC-755</strain>
    </source>
</reference>
<proteinExistence type="predicted"/>
<gene>
    <name evidence="1" type="ORF">FP026_04895</name>
</gene>
<dbReference type="OrthoDB" id="9793111at2"/>
<sequence length="38" mass="4359">MMARLPELEIFAERRGLLLVTIEDLIAYRLANMPEKAA</sequence>
<protein>
    <submittedName>
        <fullName evidence="1">Uncharacterized protein</fullName>
    </submittedName>
</protein>
<evidence type="ECO:0000313" key="1">
    <source>
        <dbReference type="EMBL" id="KAA1184714.1"/>
    </source>
</evidence>
<dbReference type="SUPFAM" id="SSF55821">
    <property type="entry name" value="YrdC/RibB"/>
    <property type="match status" value="1"/>
</dbReference>
<evidence type="ECO:0000313" key="2">
    <source>
        <dbReference type="Proteomes" id="UP000323608"/>
    </source>
</evidence>
<dbReference type="EMBL" id="VNIP01000003">
    <property type="protein sequence ID" value="KAA1184714.1"/>
    <property type="molecule type" value="Genomic_DNA"/>
</dbReference>
<dbReference type="InterPro" id="IPR017945">
    <property type="entry name" value="DHBP_synth_RibB-like_a/b_dom"/>
</dbReference>
<accession>A0A5B0WCB7</accession>
<dbReference type="AlphaFoldDB" id="A0A5B0WCB7"/>
<dbReference type="Proteomes" id="UP000323608">
    <property type="component" value="Unassembled WGS sequence"/>
</dbReference>
<dbReference type="Gene3D" id="3.90.870.10">
    <property type="entry name" value="DHBP synthase"/>
    <property type="match status" value="1"/>
</dbReference>
<comment type="caution">
    <text evidence="1">The sequence shown here is derived from an EMBL/GenBank/DDBJ whole genome shotgun (WGS) entry which is preliminary data.</text>
</comment>
<name>A0A5B0WCB7_RHITR</name>